<accession>A0AAQ3SS56</accession>
<dbReference type="EMBL" id="CP144746">
    <property type="protein sequence ID" value="WVZ58952.1"/>
    <property type="molecule type" value="Genomic_DNA"/>
</dbReference>
<dbReference type="AlphaFoldDB" id="A0AAQ3SS56"/>
<dbReference type="Proteomes" id="UP001341281">
    <property type="component" value="Chromosome 02"/>
</dbReference>
<evidence type="ECO:0000313" key="2">
    <source>
        <dbReference type="Proteomes" id="UP001341281"/>
    </source>
</evidence>
<organism evidence="1 2">
    <name type="scientific">Paspalum notatum var. saurae</name>
    <dbReference type="NCBI Taxonomy" id="547442"/>
    <lineage>
        <taxon>Eukaryota</taxon>
        <taxon>Viridiplantae</taxon>
        <taxon>Streptophyta</taxon>
        <taxon>Embryophyta</taxon>
        <taxon>Tracheophyta</taxon>
        <taxon>Spermatophyta</taxon>
        <taxon>Magnoliopsida</taxon>
        <taxon>Liliopsida</taxon>
        <taxon>Poales</taxon>
        <taxon>Poaceae</taxon>
        <taxon>PACMAD clade</taxon>
        <taxon>Panicoideae</taxon>
        <taxon>Andropogonodae</taxon>
        <taxon>Paspaleae</taxon>
        <taxon>Paspalinae</taxon>
        <taxon>Paspalum</taxon>
    </lineage>
</organism>
<name>A0AAQ3SS56_PASNO</name>
<gene>
    <name evidence="1" type="ORF">U9M48_009167</name>
</gene>
<protein>
    <submittedName>
        <fullName evidence="1">Uncharacterized protein</fullName>
    </submittedName>
</protein>
<dbReference type="PANTHER" id="PTHR31973">
    <property type="entry name" value="POLYPROTEIN, PUTATIVE-RELATED"/>
    <property type="match status" value="1"/>
</dbReference>
<proteinExistence type="predicted"/>
<keyword evidence="2" id="KW-1185">Reference proteome</keyword>
<dbReference type="PANTHER" id="PTHR31973:SF187">
    <property type="entry name" value="MUTATOR TRANSPOSASE MUDRA PROTEIN"/>
    <property type="match status" value="1"/>
</dbReference>
<sequence length="248" mass="29346">MKFTGKREFKEAMVRYCLRERKVIKYLKNDDSRVRVKCLGTLSMGVLMLKEFKNRVATLVDEHHPRRDNKHVTHIAKSMRNSCQTLWNFVHEEAAQEKRAKAIVMKKVVDATKGQYEKLYDYQERRSNYRKWWLLIKKIIPIHLSLKGCTFVWMKVIGLDGCFFKGAMSGELLCALGRDSNWWPTFWAWTKKTMRTGMSRDIKFEGGKDWVIISDHQKGIINAVMKWAPRDTNRNYARYLCQLEEGIQ</sequence>
<evidence type="ECO:0000313" key="1">
    <source>
        <dbReference type="EMBL" id="WVZ58952.1"/>
    </source>
</evidence>
<reference evidence="1 2" key="1">
    <citation type="submission" date="2024-02" db="EMBL/GenBank/DDBJ databases">
        <title>High-quality chromosome-scale genome assembly of Pensacola bahiagrass (Paspalum notatum Flugge var. saurae).</title>
        <authorList>
            <person name="Vega J.M."/>
            <person name="Podio M."/>
            <person name="Orjuela J."/>
            <person name="Siena L.A."/>
            <person name="Pessino S.C."/>
            <person name="Combes M.C."/>
            <person name="Mariac C."/>
            <person name="Albertini E."/>
            <person name="Pupilli F."/>
            <person name="Ortiz J.P.A."/>
            <person name="Leblanc O."/>
        </authorList>
    </citation>
    <scope>NUCLEOTIDE SEQUENCE [LARGE SCALE GENOMIC DNA]</scope>
    <source>
        <strain evidence="1">R1</strain>
        <tissue evidence="1">Leaf</tissue>
    </source>
</reference>